<proteinExistence type="inferred from homology"/>
<dbReference type="Proteomes" id="UP000676996">
    <property type="component" value="Unassembled WGS sequence"/>
</dbReference>
<dbReference type="GO" id="GO:0005886">
    <property type="term" value="C:plasma membrane"/>
    <property type="evidence" value="ECO:0007669"/>
    <property type="project" value="TreeGrafter"/>
</dbReference>
<dbReference type="AlphaFoldDB" id="A0A8T4IHA1"/>
<dbReference type="InterPro" id="IPR007267">
    <property type="entry name" value="GtrA_DPMS_TM"/>
</dbReference>
<evidence type="ECO:0000256" key="1">
    <source>
        <dbReference type="ARBA" id="ARBA00004141"/>
    </source>
</evidence>
<dbReference type="PANTHER" id="PTHR38459">
    <property type="entry name" value="PROPHAGE BACTOPRENOL-LINKED GLUCOSE TRANSLOCASE HOMOLOG"/>
    <property type="match status" value="1"/>
</dbReference>
<keyword evidence="3 6" id="KW-0812">Transmembrane</keyword>
<dbReference type="GO" id="GO:0000271">
    <property type="term" value="P:polysaccharide biosynthetic process"/>
    <property type="evidence" value="ECO:0007669"/>
    <property type="project" value="InterPro"/>
</dbReference>
<feature type="transmembrane region" description="Helical" evidence="6">
    <location>
        <begin position="64"/>
        <end position="83"/>
    </location>
</feature>
<sequence>MRISATGAKGKADVTAIHRQVRAIRASGIVGQLVRFGVAGGIATLIYTGVYLPLALYVFARGQAVFAVPFAFAAAVVSGFFLHSKWSFKGHGTRDNSGRQHAKFVAVQGFGLALHASITWVLTALLHQPAWVPLIPGLMIVPVVTFVLNRQWVFA</sequence>
<reference evidence="8" key="1">
    <citation type="submission" date="2021-04" db="EMBL/GenBank/DDBJ databases">
        <title>Ouciella asimina sp. nov., isolated from the surface seawater in the hydrothermal field of Okinawa Trough.</title>
        <authorList>
            <person name="Shuang W."/>
        </authorList>
    </citation>
    <scope>NUCLEOTIDE SEQUENCE</scope>
    <source>
        <strain evidence="8">LXI357</strain>
    </source>
</reference>
<feature type="transmembrane region" description="Helical" evidence="6">
    <location>
        <begin position="33"/>
        <end position="58"/>
    </location>
</feature>
<accession>A0A8T4IHA1</accession>
<evidence type="ECO:0000256" key="5">
    <source>
        <dbReference type="ARBA" id="ARBA00023136"/>
    </source>
</evidence>
<comment type="similarity">
    <text evidence="2">Belongs to the GtrA family.</text>
</comment>
<dbReference type="InterPro" id="IPR051401">
    <property type="entry name" value="GtrA_CellWall_Glycosyl"/>
</dbReference>
<evidence type="ECO:0000256" key="2">
    <source>
        <dbReference type="ARBA" id="ARBA00009399"/>
    </source>
</evidence>
<comment type="caution">
    <text evidence="8">The sequence shown here is derived from an EMBL/GenBank/DDBJ whole genome shotgun (WGS) entry which is preliminary data.</text>
</comment>
<evidence type="ECO:0000313" key="8">
    <source>
        <dbReference type="EMBL" id="MBR0552455.1"/>
    </source>
</evidence>
<evidence type="ECO:0000256" key="4">
    <source>
        <dbReference type="ARBA" id="ARBA00022989"/>
    </source>
</evidence>
<protein>
    <submittedName>
        <fullName evidence="8">GtrA family protein</fullName>
    </submittedName>
</protein>
<comment type="subcellular location">
    <subcellularLocation>
        <location evidence="1">Membrane</location>
        <topology evidence="1">Multi-pass membrane protein</topology>
    </subcellularLocation>
</comment>
<evidence type="ECO:0000256" key="6">
    <source>
        <dbReference type="SAM" id="Phobius"/>
    </source>
</evidence>
<dbReference type="PANTHER" id="PTHR38459:SF1">
    <property type="entry name" value="PROPHAGE BACTOPRENOL-LINKED GLUCOSE TRANSLOCASE HOMOLOG"/>
    <property type="match status" value="1"/>
</dbReference>
<dbReference type="RefSeq" id="WP_347709225.1">
    <property type="nucleotide sequence ID" value="NZ_JAGRQC010000002.1"/>
</dbReference>
<name>A0A8T4IHA1_9SPHN</name>
<organism evidence="8 9">
    <name type="scientific">Stakelama marina</name>
    <dbReference type="NCBI Taxonomy" id="2826939"/>
    <lineage>
        <taxon>Bacteria</taxon>
        <taxon>Pseudomonadati</taxon>
        <taxon>Pseudomonadota</taxon>
        <taxon>Alphaproteobacteria</taxon>
        <taxon>Sphingomonadales</taxon>
        <taxon>Sphingomonadaceae</taxon>
        <taxon>Stakelama</taxon>
    </lineage>
</organism>
<feature type="domain" description="GtrA/DPMS transmembrane" evidence="7">
    <location>
        <begin position="35"/>
        <end position="154"/>
    </location>
</feature>
<evidence type="ECO:0000256" key="3">
    <source>
        <dbReference type="ARBA" id="ARBA00022692"/>
    </source>
</evidence>
<keyword evidence="4 6" id="KW-1133">Transmembrane helix</keyword>
<feature type="transmembrane region" description="Helical" evidence="6">
    <location>
        <begin position="131"/>
        <end position="149"/>
    </location>
</feature>
<keyword evidence="9" id="KW-1185">Reference proteome</keyword>
<evidence type="ECO:0000313" key="9">
    <source>
        <dbReference type="Proteomes" id="UP000676996"/>
    </source>
</evidence>
<feature type="transmembrane region" description="Helical" evidence="6">
    <location>
        <begin position="104"/>
        <end position="125"/>
    </location>
</feature>
<evidence type="ECO:0000259" key="7">
    <source>
        <dbReference type="Pfam" id="PF04138"/>
    </source>
</evidence>
<dbReference type="EMBL" id="JAGRQC010000002">
    <property type="protein sequence ID" value="MBR0552455.1"/>
    <property type="molecule type" value="Genomic_DNA"/>
</dbReference>
<dbReference type="Pfam" id="PF04138">
    <property type="entry name" value="GtrA_DPMS_TM"/>
    <property type="match status" value="1"/>
</dbReference>
<keyword evidence="5 6" id="KW-0472">Membrane</keyword>
<gene>
    <name evidence="8" type="ORF">J7S20_08055</name>
</gene>